<keyword evidence="1" id="KW-0812">Transmembrane</keyword>
<keyword evidence="1" id="KW-1133">Transmembrane helix</keyword>
<proteinExistence type="predicted"/>
<keyword evidence="3" id="KW-1185">Reference proteome</keyword>
<protein>
    <submittedName>
        <fullName evidence="2">Uncharacterized protein</fullName>
    </submittedName>
</protein>
<dbReference type="RefSeq" id="WP_016184001.1">
    <property type="nucleotide sequence ID" value="NZ_JXKI01000018.1"/>
</dbReference>
<sequence>MKKRRNILIGLVVIVLIIVGGIIYQKQQPKQQASFTFSVKENEGLEIVSTGVNPSSQPIPIIQIVKDTTPVTVKYRLDIQVKTDRYQLTLTNLDSKSKEKVNKHTLDQKFKYSAFVTSKAKNQLGYIILTNQKDELKEPQKATKGQVWLISKTITK</sequence>
<dbReference type="AlphaFoldDB" id="S1NIU0"/>
<gene>
    <name evidence="2" type="ORF">I568_02200</name>
</gene>
<dbReference type="EMBL" id="ASWJ01000010">
    <property type="protein sequence ID" value="EOW80121.1"/>
    <property type="molecule type" value="Genomic_DNA"/>
</dbReference>
<accession>S1NIU0</accession>
<name>S1NIU0_9ENTE</name>
<evidence type="ECO:0000313" key="3">
    <source>
        <dbReference type="Proteomes" id="UP000014113"/>
    </source>
</evidence>
<dbReference type="Proteomes" id="UP000014113">
    <property type="component" value="Unassembled WGS sequence"/>
</dbReference>
<keyword evidence="1" id="KW-0472">Membrane</keyword>
<comment type="caution">
    <text evidence="2">The sequence shown here is derived from an EMBL/GenBank/DDBJ whole genome shotgun (WGS) entry which is preliminary data.</text>
</comment>
<evidence type="ECO:0000313" key="2">
    <source>
        <dbReference type="EMBL" id="EOW80121.1"/>
    </source>
</evidence>
<dbReference type="STRING" id="1121865.OMW_01894"/>
<organism evidence="2 3">
    <name type="scientific">Enterococcus columbae DSM 7374 = ATCC 51263</name>
    <dbReference type="NCBI Taxonomy" id="1121865"/>
    <lineage>
        <taxon>Bacteria</taxon>
        <taxon>Bacillati</taxon>
        <taxon>Bacillota</taxon>
        <taxon>Bacilli</taxon>
        <taxon>Lactobacillales</taxon>
        <taxon>Enterococcaceae</taxon>
        <taxon>Enterococcus</taxon>
    </lineage>
</organism>
<evidence type="ECO:0000256" key="1">
    <source>
        <dbReference type="SAM" id="Phobius"/>
    </source>
</evidence>
<dbReference type="PATRIC" id="fig|1121865.3.peg.1837"/>
<feature type="transmembrane region" description="Helical" evidence="1">
    <location>
        <begin position="7"/>
        <end position="24"/>
    </location>
</feature>
<reference evidence="2 3" key="1">
    <citation type="submission" date="2013-03" db="EMBL/GenBank/DDBJ databases">
        <title>The Genome Sequence of Enterococcus columbae ATCC_51263 (PacBio/Illumina hybrid assembly).</title>
        <authorList>
            <consortium name="The Broad Institute Genomics Platform"/>
            <consortium name="The Broad Institute Genome Sequencing Center for Infectious Disease"/>
            <person name="Earl A."/>
            <person name="Russ C."/>
            <person name="Gilmore M."/>
            <person name="Surin D."/>
            <person name="Walker B."/>
            <person name="Young S."/>
            <person name="Zeng Q."/>
            <person name="Gargeya S."/>
            <person name="Fitzgerald M."/>
            <person name="Haas B."/>
            <person name="Abouelleil A."/>
            <person name="Allen A.W."/>
            <person name="Alvarado L."/>
            <person name="Arachchi H.M."/>
            <person name="Berlin A.M."/>
            <person name="Chapman S.B."/>
            <person name="Gainer-Dewar J."/>
            <person name="Goldberg J."/>
            <person name="Griggs A."/>
            <person name="Gujja S."/>
            <person name="Hansen M."/>
            <person name="Howarth C."/>
            <person name="Imamovic A."/>
            <person name="Ireland A."/>
            <person name="Larimer J."/>
            <person name="McCowan C."/>
            <person name="Murphy C."/>
            <person name="Pearson M."/>
            <person name="Poon T.W."/>
            <person name="Priest M."/>
            <person name="Roberts A."/>
            <person name="Saif S."/>
            <person name="Shea T."/>
            <person name="Sisk P."/>
            <person name="Sykes S."/>
            <person name="Wortman J."/>
            <person name="Nusbaum C."/>
            <person name="Birren B."/>
        </authorList>
    </citation>
    <scope>NUCLEOTIDE SEQUENCE [LARGE SCALE GENOMIC DNA]</scope>
    <source>
        <strain evidence="2 3">ATCC 51263</strain>
    </source>
</reference>